<dbReference type="EMBL" id="JAVREO010000012">
    <property type="protein sequence ID" value="MDT0268740.1"/>
    <property type="molecule type" value="Genomic_DNA"/>
</dbReference>
<evidence type="ECO:0000313" key="2">
    <source>
        <dbReference type="Proteomes" id="UP001183410"/>
    </source>
</evidence>
<dbReference type="InterPro" id="IPR023393">
    <property type="entry name" value="START-like_dom_sf"/>
</dbReference>
<dbReference type="Pfam" id="PF10604">
    <property type="entry name" value="Polyketide_cyc2"/>
    <property type="match status" value="1"/>
</dbReference>
<accession>A0ABU2JUS7</accession>
<organism evidence="1 2">
    <name type="scientific">Streptomyces chisholmiae</name>
    <dbReference type="NCBI Taxonomy" id="3075540"/>
    <lineage>
        <taxon>Bacteria</taxon>
        <taxon>Bacillati</taxon>
        <taxon>Actinomycetota</taxon>
        <taxon>Actinomycetes</taxon>
        <taxon>Kitasatosporales</taxon>
        <taxon>Streptomycetaceae</taxon>
        <taxon>Streptomyces</taxon>
    </lineage>
</organism>
<protein>
    <submittedName>
        <fullName evidence="1">SRPBCC family protein</fullName>
    </submittedName>
</protein>
<reference evidence="2" key="1">
    <citation type="submission" date="2023-07" db="EMBL/GenBank/DDBJ databases">
        <title>30 novel species of actinomycetes from the DSMZ collection.</title>
        <authorList>
            <person name="Nouioui I."/>
        </authorList>
    </citation>
    <scope>NUCLEOTIDE SEQUENCE [LARGE SCALE GENOMIC DNA]</scope>
    <source>
        <strain evidence="2">DSM 44915</strain>
    </source>
</reference>
<gene>
    <name evidence="1" type="ORF">RM844_20855</name>
</gene>
<comment type="caution">
    <text evidence="1">The sequence shown here is derived from an EMBL/GenBank/DDBJ whole genome shotgun (WGS) entry which is preliminary data.</text>
</comment>
<dbReference type="RefSeq" id="WP_311668822.1">
    <property type="nucleotide sequence ID" value="NZ_JAVREO010000012.1"/>
</dbReference>
<evidence type="ECO:0000313" key="1">
    <source>
        <dbReference type="EMBL" id="MDT0268740.1"/>
    </source>
</evidence>
<dbReference type="Proteomes" id="UP001183410">
    <property type="component" value="Unassembled WGS sequence"/>
</dbReference>
<name>A0ABU2JUS7_9ACTN</name>
<dbReference type="PANTHER" id="PTHR39683:SF4">
    <property type="entry name" value="COENZYME Q-BINDING PROTEIN COQ10 START DOMAIN-CONTAINING PROTEIN"/>
    <property type="match status" value="1"/>
</dbReference>
<keyword evidence="2" id="KW-1185">Reference proteome</keyword>
<dbReference type="PANTHER" id="PTHR39683">
    <property type="entry name" value="CONSERVED PROTEIN TB16.3"/>
    <property type="match status" value="1"/>
</dbReference>
<sequence>MQPSPAEKKDEDEGAAHYRITIDAPAADVLATLRDLAAYPDWQSGIDSFAVLDSDHRGLPLAARMTVHAMGMRATMALALEHGERTMRWRLTEGDVITRNDVEYTVADLPDGRTELRLRQVMALKWHMPASVTKLFTEQKIAGTMESVRKQAERTAQRPRP</sequence>
<dbReference type="InterPro" id="IPR019587">
    <property type="entry name" value="Polyketide_cyclase/dehydratase"/>
</dbReference>
<dbReference type="SUPFAM" id="SSF55961">
    <property type="entry name" value="Bet v1-like"/>
    <property type="match status" value="1"/>
</dbReference>
<dbReference type="Gene3D" id="3.30.530.20">
    <property type="match status" value="1"/>
</dbReference>
<proteinExistence type="predicted"/>